<dbReference type="GO" id="GO:0006355">
    <property type="term" value="P:regulation of DNA-templated transcription"/>
    <property type="evidence" value="ECO:0007669"/>
    <property type="project" value="InterPro"/>
</dbReference>
<comment type="caution">
    <text evidence="2">The sequence shown here is derived from an EMBL/GenBank/DDBJ whole genome shotgun (WGS) entry which is preliminary data.</text>
</comment>
<evidence type="ECO:0000313" key="2">
    <source>
        <dbReference type="EMBL" id="KJY73213.1"/>
    </source>
</evidence>
<dbReference type="AlphaFoldDB" id="A0A837G632"/>
<dbReference type="CDD" id="cd00383">
    <property type="entry name" value="trans_reg_C"/>
    <property type="match status" value="1"/>
</dbReference>
<dbReference type="GO" id="GO:0003677">
    <property type="term" value="F:DNA binding"/>
    <property type="evidence" value="ECO:0007669"/>
    <property type="project" value="UniProtKB-UniRule"/>
</dbReference>
<organism evidence="2">
    <name type="scientific">Vibrio coralliilyticus</name>
    <dbReference type="NCBI Taxonomy" id="190893"/>
    <lineage>
        <taxon>Bacteria</taxon>
        <taxon>Pseudomonadati</taxon>
        <taxon>Pseudomonadota</taxon>
        <taxon>Gammaproteobacteria</taxon>
        <taxon>Vibrionales</taxon>
        <taxon>Vibrionaceae</taxon>
        <taxon>Vibrio</taxon>
    </lineage>
</organism>
<evidence type="ECO:0000256" key="1">
    <source>
        <dbReference type="ARBA" id="ARBA00023125"/>
    </source>
</evidence>
<dbReference type="PROSITE" id="PS51755">
    <property type="entry name" value="OMPR_PHOB"/>
    <property type="match status" value="1"/>
</dbReference>
<protein>
    <submittedName>
        <fullName evidence="2">Transcriptional regulator</fullName>
    </submittedName>
</protein>
<keyword evidence="1" id="KW-0238">DNA-binding</keyword>
<dbReference type="InterPro" id="IPR016032">
    <property type="entry name" value="Sig_transdc_resp-reg_C-effctor"/>
</dbReference>
<sequence>MITINGSFEVDLEKGIVKNTETNYIVSLGVNEIELLNYFIDNSNTLLSKKDLLDHVWTRKGVFVEESSLMNALSYCRKAFDDKYGKVIKTERGKGYRFVGEIDSAQPQEVIEHECLKPIEKDTSSFVGKLNVRWSIFYIALSGVCFSAGMYASAAFKGFKGPDTAKDYSYRIYDSCAYISKSSGNRKDFGRSAVITNDGISIIINEELESLSFPSNIAEVICE</sequence>
<dbReference type="InterPro" id="IPR001867">
    <property type="entry name" value="OmpR/PhoB-type_DNA-bd"/>
</dbReference>
<proteinExistence type="predicted"/>
<gene>
    <name evidence="2" type="ORF">TW71_10570</name>
</gene>
<dbReference type="Gene3D" id="1.10.10.10">
    <property type="entry name" value="Winged helix-like DNA-binding domain superfamily/Winged helix DNA-binding domain"/>
    <property type="match status" value="1"/>
</dbReference>
<reference evidence="2" key="1">
    <citation type="journal article" date="2015" name="BMC Genomics">
        <title>Genome mining reveals unlocked bioactive potential of marine Gram-negative bacteria.</title>
        <authorList>
            <person name="Machado H."/>
            <person name="Sonnenschein E.C."/>
            <person name="Melchiorsen J."/>
            <person name="Gram L."/>
        </authorList>
    </citation>
    <scope>NUCLEOTIDE SEQUENCE</scope>
    <source>
        <strain evidence="2">S2052</strain>
    </source>
</reference>
<dbReference type="RefSeq" id="WP_045985853.1">
    <property type="nucleotide sequence ID" value="NZ_CP063052.1"/>
</dbReference>
<dbReference type="SUPFAM" id="SSF46894">
    <property type="entry name" value="C-terminal effector domain of the bipartite response regulators"/>
    <property type="match status" value="1"/>
</dbReference>
<dbReference type="SMART" id="SM00862">
    <property type="entry name" value="Trans_reg_C"/>
    <property type="match status" value="1"/>
</dbReference>
<accession>A0A837G632</accession>
<dbReference type="InterPro" id="IPR036388">
    <property type="entry name" value="WH-like_DNA-bd_sf"/>
</dbReference>
<dbReference type="GO" id="GO:0000160">
    <property type="term" value="P:phosphorelay signal transduction system"/>
    <property type="evidence" value="ECO:0007669"/>
    <property type="project" value="InterPro"/>
</dbReference>
<name>A0A837G632_9VIBR</name>
<dbReference type="EMBL" id="JXXR01000011">
    <property type="protein sequence ID" value="KJY73213.1"/>
    <property type="molecule type" value="Genomic_DNA"/>
</dbReference>
<dbReference type="Pfam" id="PF00486">
    <property type="entry name" value="Trans_reg_C"/>
    <property type="match status" value="1"/>
</dbReference>